<dbReference type="Proteomes" id="UP000193067">
    <property type="component" value="Unassembled WGS sequence"/>
</dbReference>
<feature type="region of interest" description="Disordered" evidence="9">
    <location>
        <begin position="395"/>
        <end position="427"/>
    </location>
</feature>
<feature type="region of interest" description="Disordered" evidence="9">
    <location>
        <begin position="277"/>
        <end position="368"/>
    </location>
</feature>
<accession>A0A1Y2I9I6</accession>
<sequence>MRESGSRDMEYFWIGRVPCRTVCLVGLVVGVVVWEKRTVYTVDDGTAVVDCAHAHQQAVPPSPAKQRSKDKASNAFAKKTNESSYADYLRPTRPAPYPSMAAAKRAAAEPPPLPRPVARVGQAVRIVGRVISRHDTRSLLVDEISLCASSNDEPTHWITVTELHRTTYYPTEKLPPFVPPPFPSTTSNPSAFAHSQPGTPSRHASDQRGQIPGTPASVHSSVTSAASTPSASVSGSSPVRTADAPQSPVRLRHPSRLHTRDLTVHTLRIYIKHYMDNAPPPTVYRRTSRSRSVSPSPTPRHTQRRAVLDTPTTLQKGKAVDYGEETPRPSRVRSIPAGGIPRQSIASGVDSDTEEEDDGSEAPENGDQVYGYTLSHLRRVPELALLARRIVKAEARRREKEERKKAKAASSSTAPKPANTTSSLDAKTEAAATKRLFRQAIRTLFQEGSIVLWDGPTRPLPQPPLDPLAPPSSFSAALWKANTSTSTSSSASTAPSKSGASRSFPSYDEWDDDEEPLSEPAPGEEAYIPLTPAYFSRVLERAITGIMAETSAASPGVDAGAGASDATPRAARKQRTSLIERLRAQESRAGGGSAPGPTAQELLAWLRNSDERWARVGLWSVEEALEWGRKEGRVWCVGKGRWELCG</sequence>
<keyword evidence="10" id="KW-0812">Transmembrane</keyword>
<feature type="compositionally biased region" description="Pro residues" evidence="9">
    <location>
        <begin position="458"/>
        <end position="470"/>
    </location>
</feature>
<feature type="compositionally biased region" description="Acidic residues" evidence="9">
    <location>
        <begin position="351"/>
        <end position="361"/>
    </location>
</feature>
<keyword evidence="7" id="KW-0539">Nucleus</keyword>
<evidence type="ECO:0000256" key="5">
    <source>
        <dbReference type="ARBA" id="ARBA00022895"/>
    </source>
</evidence>
<dbReference type="STRING" id="1353009.A0A1Y2I9I6"/>
<feature type="compositionally biased region" description="Basic and acidic residues" evidence="9">
    <location>
        <begin position="395"/>
        <end position="404"/>
    </location>
</feature>
<dbReference type="GO" id="GO:0000781">
    <property type="term" value="C:chromosome, telomeric region"/>
    <property type="evidence" value="ECO:0007669"/>
    <property type="project" value="UniProtKB-SubCell"/>
</dbReference>
<evidence type="ECO:0000256" key="1">
    <source>
        <dbReference type="ARBA" id="ARBA00004123"/>
    </source>
</evidence>
<dbReference type="AlphaFoldDB" id="A0A1Y2I9I6"/>
<protein>
    <recommendedName>
        <fullName evidence="3">CST complex subunit STN1</fullName>
    </recommendedName>
    <alternativeName>
        <fullName evidence="8">Suppressor of cdc thirteen homolog</fullName>
    </alternativeName>
</protein>
<dbReference type="InterPro" id="IPR040260">
    <property type="entry name" value="RFA2-like"/>
</dbReference>
<feature type="region of interest" description="Disordered" evidence="9">
    <location>
        <begin position="485"/>
        <end position="525"/>
    </location>
</feature>
<feature type="region of interest" description="Disordered" evidence="9">
    <location>
        <begin position="453"/>
        <end position="472"/>
    </location>
</feature>
<comment type="subcellular location">
    <subcellularLocation>
        <location evidence="2">Chromosome</location>
        <location evidence="2">Telomere</location>
    </subcellularLocation>
    <subcellularLocation>
        <location evidence="1">Nucleus</location>
    </subcellularLocation>
</comment>
<keyword evidence="4" id="KW-0158">Chromosome</keyword>
<reference evidence="11 12" key="1">
    <citation type="journal article" date="2015" name="Biotechnol. Biofuels">
        <title>Enhanced degradation of softwood versus hardwood by the white-rot fungus Pycnoporus coccineus.</title>
        <authorList>
            <person name="Couturier M."/>
            <person name="Navarro D."/>
            <person name="Chevret D."/>
            <person name="Henrissat B."/>
            <person name="Piumi F."/>
            <person name="Ruiz-Duenas F.J."/>
            <person name="Martinez A.T."/>
            <person name="Grigoriev I.V."/>
            <person name="Riley R."/>
            <person name="Lipzen A."/>
            <person name="Berrin J.G."/>
            <person name="Master E.R."/>
            <person name="Rosso M.N."/>
        </authorList>
    </citation>
    <scope>NUCLEOTIDE SEQUENCE [LARGE SCALE GENOMIC DNA]</scope>
    <source>
        <strain evidence="11 12">BRFM310</strain>
    </source>
</reference>
<feature type="compositionally biased region" description="Low complexity" evidence="9">
    <location>
        <begin position="485"/>
        <end position="501"/>
    </location>
</feature>
<dbReference type="GO" id="GO:0005634">
    <property type="term" value="C:nucleus"/>
    <property type="evidence" value="ECO:0007669"/>
    <property type="project" value="UniProtKB-SubCell"/>
</dbReference>
<dbReference type="Gene3D" id="2.40.50.140">
    <property type="entry name" value="Nucleic acid-binding proteins"/>
    <property type="match status" value="1"/>
</dbReference>
<feature type="compositionally biased region" description="Polar residues" evidence="9">
    <location>
        <begin position="410"/>
        <end position="425"/>
    </location>
</feature>
<dbReference type="PANTHER" id="PTHR13989">
    <property type="entry name" value="REPLICATION PROTEIN A-RELATED"/>
    <property type="match status" value="1"/>
</dbReference>
<feature type="region of interest" description="Disordered" evidence="9">
    <location>
        <begin position="57"/>
        <end position="76"/>
    </location>
</feature>
<evidence type="ECO:0000313" key="11">
    <source>
        <dbReference type="EMBL" id="OSC97799.1"/>
    </source>
</evidence>
<keyword evidence="10" id="KW-1133">Transmembrane helix</keyword>
<evidence type="ECO:0000256" key="8">
    <source>
        <dbReference type="ARBA" id="ARBA00030039"/>
    </source>
</evidence>
<dbReference type="OrthoDB" id="77828at2759"/>
<keyword evidence="12" id="KW-1185">Reference proteome</keyword>
<dbReference type="GO" id="GO:0003677">
    <property type="term" value="F:DNA binding"/>
    <property type="evidence" value="ECO:0007669"/>
    <property type="project" value="UniProtKB-KW"/>
</dbReference>
<evidence type="ECO:0000256" key="2">
    <source>
        <dbReference type="ARBA" id="ARBA00004574"/>
    </source>
</evidence>
<feature type="compositionally biased region" description="Low complexity" evidence="9">
    <location>
        <begin position="214"/>
        <end position="239"/>
    </location>
</feature>
<evidence type="ECO:0000256" key="6">
    <source>
        <dbReference type="ARBA" id="ARBA00023125"/>
    </source>
</evidence>
<name>A0A1Y2I9I6_TRAC3</name>
<gene>
    <name evidence="11" type="ORF">PYCCODRAFT_1447814</name>
</gene>
<evidence type="ECO:0000256" key="3">
    <source>
        <dbReference type="ARBA" id="ARBA00017411"/>
    </source>
</evidence>
<feature type="compositionally biased region" description="Acidic residues" evidence="9">
    <location>
        <begin position="508"/>
        <end position="517"/>
    </location>
</feature>
<keyword evidence="6" id="KW-0238">DNA-binding</keyword>
<dbReference type="SUPFAM" id="SSF50249">
    <property type="entry name" value="Nucleic acid-binding proteins"/>
    <property type="match status" value="1"/>
</dbReference>
<organism evidence="11 12">
    <name type="scientific">Trametes coccinea (strain BRFM310)</name>
    <name type="common">Pycnoporus coccineus</name>
    <dbReference type="NCBI Taxonomy" id="1353009"/>
    <lineage>
        <taxon>Eukaryota</taxon>
        <taxon>Fungi</taxon>
        <taxon>Dikarya</taxon>
        <taxon>Basidiomycota</taxon>
        <taxon>Agaricomycotina</taxon>
        <taxon>Agaricomycetes</taxon>
        <taxon>Polyporales</taxon>
        <taxon>Polyporaceae</taxon>
        <taxon>Trametes</taxon>
    </lineage>
</organism>
<dbReference type="InterPro" id="IPR012340">
    <property type="entry name" value="NA-bd_OB-fold"/>
</dbReference>
<evidence type="ECO:0000256" key="4">
    <source>
        <dbReference type="ARBA" id="ARBA00022454"/>
    </source>
</evidence>
<dbReference type="EMBL" id="KZ084146">
    <property type="protein sequence ID" value="OSC97799.1"/>
    <property type="molecule type" value="Genomic_DNA"/>
</dbReference>
<feature type="compositionally biased region" description="Basic and acidic residues" evidence="9">
    <location>
        <begin position="318"/>
        <end position="328"/>
    </location>
</feature>
<feature type="region of interest" description="Disordered" evidence="9">
    <location>
        <begin position="177"/>
        <end position="257"/>
    </location>
</feature>
<dbReference type="PANTHER" id="PTHR13989:SF33">
    <property type="entry name" value="CST COMPLEX SUBUNIT STN1"/>
    <property type="match status" value="1"/>
</dbReference>
<evidence type="ECO:0000256" key="9">
    <source>
        <dbReference type="SAM" id="MobiDB-lite"/>
    </source>
</evidence>
<proteinExistence type="predicted"/>
<keyword evidence="5" id="KW-0779">Telomere</keyword>
<evidence type="ECO:0000256" key="7">
    <source>
        <dbReference type="ARBA" id="ARBA00023242"/>
    </source>
</evidence>
<evidence type="ECO:0000256" key="10">
    <source>
        <dbReference type="SAM" id="Phobius"/>
    </source>
</evidence>
<keyword evidence="10" id="KW-0472">Membrane</keyword>
<feature type="transmembrane region" description="Helical" evidence="10">
    <location>
        <begin position="12"/>
        <end position="34"/>
    </location>
</feature>
<evidence type="ECO:0000313" key="12">
    <source>
        <dbReference type="Proteomes" id="UP000193067"/>
    </source>
</evidence>